<keyword evidence="1" id="KW-1133">Transmembrane helix</keyword>
<dbReference type="STRING" id="926561.GCA_000379025_00278"/>
<dbReference type="FunFam" id="3.30.70.270:FF:000001">
    <property type="entry name" value="Diguanylate cyclase domain protein"/>
    <property type="match status" value="1"/>
</dbReference>
<dbReference type="NCBIfam" id="TIGR00254">
    <property type="entry name" value="GGDEF"/>
    <property type="match status" value="1"/>
</dbReference>
<dbReference type="Proteomes" id="UP000295832">
    <property type="component" value="Unassembled WGS sequence"/>
</dbReference>
<dbReference type="GO" id="GO:0005886">
    <property type="term" value="C:plasma membrane"/>
    <property type="evidence" value="ECO:0007669"/>
    <property type="project" value="TreeGrafter"/>
</dbReference>
<dbReference type="Pfam" id="PF00990">
    <property type="entry name" value="GGDEF"/>
    <property type="match status" value="1"/>
</dbReference>
<comment type="caution">
    <text evidence="3">The sequence shown here is derived from an EMBL/GenBank/DDBJ whole genome shotgun (WGS) entry which is preliminary data.</text>
</comment>
<evidence type="ECO:0000259" key="2">
    <source>
        <dbReference type="PROSITE" id="PS50887"/>
    </source>
</evidence>
<dbReference type="RefSeq" id="WP_134115370.1">
    <property type="nucleotide sequence ID" value="NZ_SOEG01000005.1"/>
</dbReference>
<evidence type="ECO:0000313" key="3">
    <source>
        <dbReference type="EMBL" id="TDX52677.1"/>
    </source>
</evidence>
<dbReference type="Gene3D" id="3.30.70.270">
    <property type="match status" value="1"/>
</dbReference>
<evidence type="ECO:0000313" key="4">
    <source>
        <dbReference type="Proteomes" id="UP000295832"/>
    </source>
</evidence>
<dbReference type="SUPFAM" id="SSF55073">
    <property type="entry name" value="Nucleotide cyclase"/>
    <property type="match status" value="1"/>
</dbReference>
<keyword evidence="4" id="KW-1185">Reference proteome</keyword>
<dbReference type="PANTHER" id="PTHR45138">
    <property type="entry name" value="REGULATORY COMPONENTS OF SENSORY TRANSDUCTION SYSTEM"/>
    <property type="match status" value="1"/>
</dbReference>
<dbReference type="SMART" id="SM00267">
    <property type="entry name" value="GGDEF"/>
    <property type="match status" value="1"/>
</dbReference>
<dbReference type="EMBL" id="SOEG01000005">
    <property type="protein sequence ID" value="TDX52677.1"/>
    <property type="molecule type" value="Genomic_DNA"/>
</dbReference>
<organism evidence="3 4">
    <name type="scientific">Orenia marismortui</name>
    <dbReference type="NCBI Taxonomy" id="46469"/>
    <lineage>
        <taxon>Bacteria</taxon>
        <taxon>Bacillati</taxon>
        <taxon>Bacillota</taxon>
        <taxon>Clostridia</taxon>
        <taxon>Halanaerobiales</taxon>
        <taxon>Halobacteroidaceae</taxon>
        <taxon>Orenia</taxon>
    </lineage>
</organism>
<protein>
    <submittedName>
        <fullName evidence="3">Diguanylate cyclase (GGDEF)-like protein</fullName>
    </submittedName>
</protein>
<dbReference type="GO" id="GO:0043709">
    <property type="term" value="P:cell adhesion involved in single-species biofilm formation"/>
    <property type="evidence" value="ECO:0007669"/>
    <property type="project" value="TreeGrafter"/>
</dbReference>
<dbReference type="AlphaFoldDB" id="A0A4R8H9D1"/>
<keyword evidence="1" id="KW-0472">Membrane</keyword>
<dbReference type="GO" id="GO:1902201">
    <property type="term" value="P:negative regulation of bacterial-type flagellum-dependent cell motility"/>
    <property type="evidence" value="ECO:0007669"/>
    <property type="project" value="TreeGrafter"/>
</dbReference>
<dbReference type="GO" id="GO:0052621">
    <property type="term" value="F:diguanylate cyclase activity"/>
    <property type="evidence" value="ECO:0007669"/>
    <property type="project" value="TreeGrafter"/>
</dbReference>
<dbReference type="CDD" id="cd01949">
    <property type="entry name" value="GGDEF"/>
    <property type="match status" value="1"/>
</dbReference>
<feature type="domain" description="GGDEF" evidence="2">
    <location>
        <begin position="260"/>
        <end position="391"/>
    </location>
</feature>
<gene>
    <name evidence="3" type="ORF">C7959_10531</name>
</gene>
<dbReference type="Gene3D" id="3.30.450.20">
    <property type="entry name" value="PAS domain"/>
    <property type="match status" value="1"/>
</dbReference>
<dbReference type="InterPro" id="IPR050469">
    <property type="entry name" value="Diguanylate_Cyclase"/>
</dbReference>
<evidence type="ECO:0000256" key="1">
    <source>
        <dbReference type="SAM" id="Phobius"/>
    </source>
</evidence>
<keyword evidence="1" id="KW-0812">Transmembrane</keyword>
<dbReference type="InterPro" id="IPR029787">
    <property type="entry name" value="Nucleotide_cyclase"/>
</dbReference>
<accession>A0A4R8H9D1</accession>
<dbReference type="InterPro" id="IPR000160">
    <property type="entry name" value="GGDEF_dom"/>
</dbReference>
<dbReference type="PANTHER" id="PTHR45138:SF23">
    <property type="entry name" value="SIGNALING PROTEIN"/>
    <property type="match status" value="1"/>
</dbReference>
<feature type="transmembrane region" description="Helical" evidence="1">
    <location>
        <begin position="193"/>
        <end position="216"/>
    </location>
</feature>
<dbReference type="InterPro" id="IPR043128">
    <property type="entry name" value="Rev_trsase/Diguanyl_cyclase"/>
</dbReference>
<reference evidence="3 4" key="1">
    <citation type="submission" date="2019-03" db="EMBL/GenBank/DDBJ databases">
        <title>Subsurface microbial communities from deep shales in Ohio and West Virginia, USA.</title>
        <authorList>
            <person name="Wrighton K."/>
        </authorList>
    </citation>
    <scope>NUCLEOTIDE SEQUENCE [LARGE SCALE GENOMIC DNA]</scope>
    <source>
        <strain evidence="3 4">MSL 6dP</strain>
    </source>
</reference>
<sequence length="391" mass="45270">MVISTIVTISLIGIFSYSIFKGRLLDVSNKQLNIISREATVKIYDVAISSIENERIDKLDETTILLRNLDKFQTILNYTEKDVFLPLNFKGSIYLTDSNGEVILHSNSKEEGKDYSKKEYFKRILADKRNKIMHRENEKDIRGMLAKVATSGYGEYVKDDKEYIFNYSKVASLGWIVVLEAEKGIIYKGAHKIGLIVFSFGGFAVLIVTLIAIVIYKKLYKQEEKLHKFATFDSLTGVFNRRTGLKLLEEQYNFCKENNYKLSICFIDIDGLKTVNDKYGHKEGDRLITLVSDILKENLREKDIICRMGGDEFLLIFPQCNLRQSINIWSRIESEFRKTNNELDTPYKLAASHGFVEYSQSKNLSLEELIELADNKMYKDKEMNKKDRLDY</sequence>
<dbReference type="PROSITE" id="PS50887">
    <property type="entry name" value="GGDEF"/>
    <property type="match status" value="1"/>
</dbReference>
<proteinExistence type="predicted"/>
<name>A0A4R8H9D1_9FIRM</name>